<protein>
    <submittedName>
        <fullName evidence="2">AraC family transcriptional regulator</fullName>
    </submittedName>
</protein>
<dbReference type="Proteomes" id="UP000225108">
    <property type="component" value="Unassembled WGS sequence"/>
</dbReference>
<proteinExistence type="predicted"/>
<dbReference type="AlphaFoldDB" id="A0A2G3PKX8"/>
<feature type="domain" description="DJ-1/PfpI" evidence="1">
    <location>
        <begin position="6"/>
        <end position="164"/>
    </location>
</feature>
<organism evidence="2 3">
    <name type="scientific">Williamsia marianensis</name>
    <dbReference type="NCBI Taxonomy" id="85044"/>
    <lineage>
        <taxon>Bacteria</taxon>
        <taxon>Bacillati</taxon>
        <taxon>Actinomycetota</taxon>
        <taxon>Actinomycetes</taxon>
        <taxon>Mycobacteriales</taxon>
        <taxon>Nocardiaceae</taxon>
        <taxon>Williamsia</taxon>
    </lineage>
</organism>
<reference evidence="2 3" key="1">
    <citation type="submission" date="2017-10" db="EMBL/GenBank/DDBJ databases">
        <title>The draft genome sequence of Williamsia sp. BULT 1.1 isolated from the semi-arid grassland soils from South Africa.</title>
        <authorList>
            <person name="Kabwe M.H."/>
            <person name="Govender N."/>
            <person name="Mutseka Lunga P."/>
            <person name="Vikram S."/>
            <person name="Makhalanyane T.P."/>
        </authorList>
    </citation>
    <scope>NUCLEOTIDE SEQUENCE [LARGE SCALE GENOMIC DNA]</scope>
    <source>
        <strain evidence="2 3">BULT 1.1</strain>
    </source>
</reference>
<dbReference type="PANTHER" id="PTHR43130:SF2">
    <property type="entry name" value="DJ-1_PFPI DOMAIN-CONTAINING PROTEIN"/>
    <property type="match status" value="1"/>
</dbReference>
<dbReference type="InterPro" id="IPR002818">
    <property type="entry name" value="DJ-1/PfpI"/>
</dbReference>
<dbReference type="PANTHER" id="PTHR43130">
    <property type="entry name" value="ARAC-FAMILY TRANSCRIPTIONAL REGULATOR"/>
    <property type="match status" value="1"/>
</dbReference>
<dbReference type="CDD" id="cd03139">
    <property type="entry name" value="GATase1_PfpI_2"/>
    <property type="match status" value="1"/>
</dbReference>
<dbReference type="Pfam" id="PF01965">
    <property type="entry name" value="DJ-1_PfpI"/>
    <property type="match status" value="1"/>
</dbReference>
<comment type="caution">
    <text evidence="2">The sequence shown here is derived from an EMBL/GenBank/DDBJ whole genome shotgun (WGS) entry which is preliminary data.</text>
</comment>
<dbReference type="SUPFAM" id="SSF52317">
    <property type="entry name" value="Class I glutamine amidotransferase-like"/>
    <property type="match status" value="1"/>
</dbReference>
<evidence type="ECO:0000313" key="2">
    <source>
        <dbReference type="EMBL" id="PHV66475.1"/>
    </source>
</evidence>
<sequence>MTRLQIVVLLFPNVTQLDMTGPAQVFSHFPDTDVHLAWHKLEPVTTDCGWSIVPTVTLDEAPQADLLFVPGGRGAFELFEDTVALDFLRTQAAGARWVTSVCTGSFTLAAAGLLAGKKATSHWASMSMLSEFGCEPVGERVVQDGNVITGAGVTSGMDFALTVAATIFGEDVARRIQLMIEYDPAPPFDAGSPSTADPAFVDDMRQKMRTARLPLIAKVLGREAL</sequence>
<dbReference type="RefSeq" id="WP_099382519.1">
    <property type="nucleotide sequence ID" value="NZ_PEBD01000008.1"/>
</dbReference>
<gene>
    <name evidence="2" type="ORF">CSW57_09095</name>
</gene>
<dbReference type="InterPro" id="IPR052158">
    <property type="entry name" value="INH-QAR"/>
</dbReference>
<evidence type="ECO:0000259" key="1">
    <source>
        <dbReference type="Pfam" id="PF01965"/>
    </source>
</evidence>
<name>A0A2G3PKX8_WILMA</name>
<dbReference type="GO" id="GO:0006355">
    <property type="term" value="P:regulation of DNA-templated transcription"/>
    <property type="evidence" value="ECO:0007669"/>
    <property type="project" value="TreeGrafter"/>
</dbReference>
<evidence type="ECO:0000313" key="3">
    <source>
        <dbReference type="Proteomes" id="UP000225108"/>
    </source>
</evidence>
<accession>A0A2G3PKX8</accession>
<dbReference type="InterPro" id="IPR029062">
    <property type="entry name" value="Class_I_gatase-like"/>
</dbReference>
<dbReference type="EMBL" id="PEBD01000008">
    <property type="protein sequence ID" value="PHV66475.1"/>
    <property type="molecule type" value="Genomic_DNA"/>
</dbReference>
<dbReference type="Gene3D" id="3.40.50.880">
    <property type="match status" value="1"/>
</dbReference>